<sequence length="613" mass="69632">MKSFFKRLLRRVDLELRNFSIEKSENARFFTMLSHHKVNTIFDIGANEGQFGVILRDFGYKGKIISFEPLTDAREELHRISQDDPLWEIAPQAAIGDEDGEIEINIAGNSESSSVLNMLDSHLEAAPSSKYIGKEKVLLRKLDTLSQDFIDDNSVVFLKIDTQGYEEKVMNGAHALMKNIVGLQLEISLVPLYEDHSLLDEMLQNIKEKGFELWGISTVFSDPNTAQLLQIDATFFLPHTQSSDQSITITETNLNSRNIRKSALVFFKAIIYFIFDSIAVQGIPTSQENTKKTVILIRQDKIGDFIIWLDTAKEYRKLYPPEKYKIVLLGNSLWADLAEKLPYWDQVIPVNATKLKTISRYRRNLLRKVRELKAEVSIQPTFSREFYHGDSLGRASGAIRNIGSVGDMSNRNWLKKWLASYWHTELISASQEPQTELERNAEFLSAIQPKNHLSSYPKFDVSESWKINDLQQDHFYVLAPGADKSYREWPLTSYAELAQLIYENTGWPGLICGTEKEGNIGTQIQKICDAPLENYAGRTTLPELAWLLSKSQLLISNETGSAHTASAVGTPTVCILGGGHFERFAPYPDFPGQTKNFHSVYHKMACYGCNWEC</sequence>
<dbReference type="InterPro" id="IPR006342">
    <property type="entry name" value="FkbM_mtfrase"/>
</dbReference>
<dbReference type="InterPro" id="IPR029063">
    <property type="entry name" value="SAM-dependent_MTases_sf"/>
</dbReference>
<feature type="domain" description="Methyltransferase FkbM" evidence="3">
    <location>
        <begin position="43"/>
        <end position="213"/>
    </location>
</feature>
<name>A0A381Y2U0_9ZZZZ</name>
<dbReference type="GO" id="GO:0005829">
    <property type="term" value="C:cytosol"/>
    <property type="evidence" value="ECO:0007669"/>
    <property type="project" value="TreeGrafter"/>
</dbReference>
<gene>
    <name evidence="4" type="ORF">METZ01_LOCUS124109</name>
</gene>
<dbReference type="Gene3D" id="3.40.50.150">
    <property type="entry name" value="Vaccinia Virus protein VP39"/>
    <property type="match status" value="1"/>
</dbReference>
<dbReference type="SUPFAM" id="SSF53756">
    <property type="entry name" value="UDP-Glycosyltransferase/glycogen phosphorylase"/>
    <property type="match status" value="1"/>
</dbReference>
<dbReference type="NCBIfam" id="TIGR01444">
    <property type="entry name" value="fkbM_fam"/>
    <property type="match status" value="1"/>
</dbReference>
<dbReference type="PANTHER" id="PTHR30160">
    <property type="entry name" value="TETRAACYLDISACCHARIDE 4'-KINASE-RELATED"/>
    <property type="match status" value="1"/>
</dbReference>
<evidence type="ECO:0000256" key="2">
    <source>
        <dbReference type="ARBA" id="ARBA00022679"/>
    </source>
</evidence>
<dbReference type="InterPro" id="IPR002201">
    <property type="entry name" value="Glyco_trans_9"/>
</dbReference>
<keyword evidence="2" id="KW-0808">Transferase</keyword>
<accession>A0A381Y2U0</accession>
<evidence type="ECO:0000256" key="1">
    <source>
        <dbReference type="ARBA" id="ARBA00022676"/>
    </source>
</evidence>
<dbReference type="InterPro" id="IPR051199">
    <property type="entry name" value="LPS_LOS_Heptosyltrfase"/>
</dbReference>
<dbReference type="Pfam" id="PF05050">
    <property type="entry name" value="Methyltransf_21"/>
    <property type="match status" value="1"/>
</dbReference>
<evidence type="ECO:0000259" key="3">
    <source>
        <dbReference type="Pfam" id="PF05050"/>
    </source>
</evidence>
<dbReference type="Gene3D" id="3.40.50.2000">
    <property type="entry name" value="Glycogen Phosphorylase B"/>
    <property type="match status" value="2"/>
</dbReference>
<dbReference type="AlphaFoldDB" id="A0A381Y2U0"/>
<dbReference type="GO" id="GO:0009244">
    <property type="term" value="P:lipopolysaccharide core region biosynthetic process"/>
    <property type="evidence" value="ECO:0007669"/>
    <property type="project" value="TreeGrafter"/>
</dbReference>
<protein>
    <recommendedName>
        <fullName evidence="3">Methyltransferase FkbM domain-containing protein</fullName>
    </recommendedName>
</protein>
<dbReference type="EMBL" id="UINC01017250">
    <property type="protein sequence ID" value="SVA71255.1"/>
    <property type="molecule type" value="Genomic_DNA"/>
</dbReference>
<proteinExistence type="predicted"/>
<feature type="non-terminal residue" evidence="4">
    <location>
        <position position="613"/>
    </location>
</feature>
<dbReference type="CDD" id="cd03789">
    <property type="entry name" value="GT9_LPS_heptosyltransferase"/>
    <property type="match status" value="1"/>
</dbReference>
<dbReference type="PANTHER" id="PTHR30160:SF1">
    <property type="entry name" value="LIPOPOLYSACCHARIDE 1,2-N-ACETYLGLUCOSAMINETRANSFERASE-RELATED"/>
    <property type="match status" value="1"/>
</dbReference>
<dbReference type="Pfam" id="PF01075">
    <property type="entry name" value="Glyco_transf_9"/>
    <property type="match status" value="1"/>
</dbReference>
<evidence type="ECO:0000313" key="4">
    <source>
        <dbReference type="EMBL" id="SVA71255.1"/>
    </source>
</evidence>
<organism evidence="4">
    <name type="scientific">marine metagenome</name>
    <dbReference type="NCBI Taxonomy" id="408172"/>
    <lineage>
        <taxon>unclassified sequences</taxon>
        <taxon>metagenomes</taxon>
        <taxon>ecological metagenomes</taxon>
    </lineage>
</organism>
<dbReference type="SUPFAM" id="SSF53335">
    <property type="entry name" value="S-adenosyl-L-methionine-dependent methyltransferases"/>
    <property type="match status" value="1"/>
</dbReference>
<dbReference type="GO" id="GO:0008713">
    <property type="term" value="F:ADP-heptose-lipopolysaccharide heptosyltransferase activity"/>
    <property type="evidence" value="ECO:0007669"/>
    <property type="project" value="TreeGrafter"/>
</dbReference>
<reference evidence="4" key="1">
    <citation type="submission" date="2018-05" db="EMBL/GenBank/DDBJ databases">
        <authorList>
            <person name="Lanie J.A."/>
            <person name="Ng W.-L."/>
            <person name="Kazmierczak K.M."/>
            <person name="Andrzejewski T.M."/>
            <person name="Davidsen T.M."/>
            <person name="Wayne K.J."/>
            <person name="Tettelin H."/>
            <person name="Glass J.I."/>
            <person name="Rusch D."/>
            <person name="Podicherti R."/>
            <person name="Tsui H.-C.T."/>
            <person name="Winkler M.E."/>
        </authorList>
    </citation>
    <scope>NUCLEOTIDE SEQUENCE</scope>
</reference>
<keyword evidence="1" id="KW-0328">Glycosyltransferase</keyword>